<reference evidence="4 5" key="1">
    <citation type="journal article" date="2009" name="Nature">
        <title>Evolution of pathogenicity and sexual reproduction in eight Candida genomes.</title>
        <authorList>
            <person name="Butler G."/>
            <person name="Rasmussen M.D."/>
            <person name="Lin M.F."/>
            <person name="Santos M.A."/>
            <person name="Sakthikumar S."/>
            <person name="Munro C.A."/>
            <person name="Rheinbay E."/>
            <person name="Grabherr M."/>
            <person name="Forche A."/>
            <person name="Reedy J.L."/>
            <person name="Agrafioti I."/>
            <person name="Arnaud M.B."/>
            <person name="Bates S."/>
            <person name="Brown A.J."/>
            <person name="Brunke S."/>
            <person name="Costanzo M.C."/>
            <person name="Fitzpatrick D.A."/>
            <person name="de Groot P.W."/>
            <person name="Harris D."/>
            <person name="Hoyer L.L."/>
            <person name="Hube B."/>
            <person name="Klis F.M."/>
            <person name="Kodira C."/>
            <person name="Lennard N."/>
            <person name="Logue M.E."/>
            <person name="Martin R."/>
            <person name="Neiman A.M."/>
            <person name="Nikolaou E."/>
            <person name="Quail M.A."/>
            <person name="Quinn J."/>
            <person name="Santos M.C."/>
            <person name="Schmitzberger F.F."/>
            <person name="Sherlock G."/>
            <person name="Shah P."/>
            <person name="Silverstein K.A."/>
            <person name="Skrzypek M.S."/>
            <person name="Soll D."/>
            <person name="Staggs R."/>
            <person name="Stansfield I."/>
            <person name="Stumpf M.P."/>
            <person name="Sudbery P.E."/>
            <person name="Srikantha T."/>
            <person name="Zeng Q."/>
            <person name="Berman J."/>
            <person name="Berriman M."/>
            <person name="Heitman J."/>
            <person name="Gow N.A."/>
            <person name="Lorenz M.C."/>
            <person name="Birren B.W."/>
            <person name="Kellis M."/>
            <person name="Cuomo C.A."/>
        </authorList>
    </citation>
    <scope>NUCLEOTIDE SEQUENCE [LARGE SCALE GENOMIC DNA]</scope>
    <source>
        <strain evidence="5">ATCC MYA-3404 / T1</strain>
    </source>
</reference>
<dbReference type="HOGENOM" id="CLU_426986_0_0_1"/>
<keyword evidence="3" id="KW-1133">Transmembrane helix</keyword>
<dbReference type="EMBL" id="GG692400">
    <property type="protein sequence ID" value="EER31770.1"/>
    <property type="molecule type" value="Genomic_DNA"/>
</dbReference>
<evidence type="ECO:0000256" key="1">
    <source>
        <dbReference type="SAM" id="Coils"/>
    </source>
</evidence>
<gene>
    <name evidence="4" type="ORF">CTRG_04553</name>
</gene>
<keyword evidence="3" id="KW-0472">Membrane</keyword>
<evidence type="ECO:0000313" key="4">
    <source>
        <dbReference type="EMBL" id="EER31770.1"/>
    </source>
</evidence>
<name>C5MER0_CANTT</name>
<dbReference type="RefSeq" id="XP_002550255.1">
    <property type="nucleotide sequence ID" value="XM_002550209.1"/>
</dbReference>
<feature type="transmembrane region" description="Helical" evidence="3">
    <location>
        <begin position="147"/>
        <end position="167"/>
    </location>
</feature>
<dbReference type="OrthoDB" id="4021649at2759"/>
<dbReference type="KEGG" id="ctp:CTRG_04553"/>
<dbReference type="eggNOG" id="ENOG502T045">
    <property type="taxonomic scope" value="Eukaryota"/>
</dbReference>
<keyword evidence="5" id="KW-1185">Reference proteome</keyword>
<evidence type="ECO:0000256" key="3">
    <source>
        <dbReference type="SAM" id="Phobius"/>
    </source>
</evidence>
<keyword evidence="1" id="KW-0175">Coiled coil</keyword>
<feature type="coiled-coil region" evidence="1">
    <location>
        <begin position="247"/>
        <end position="281"/>
    </location>
</feature>
<keyword evidence="3" id="KW-0812">Transmembrane</keyword>
<dbReference type="VEuPathDB" id="FungiDB:CTRG_04553"/>
<dbReference type="AlphaFoldDB" id="C5MER0"/>
<proteinExistence type="predicted"/>
<dbReference type="Proteomes" id="UP000002037">
    <property type="component" value="Unassembled WGS sequence"/>
</dbReference>
<feature type="transmembrane region" description="Helical" evidence="3">
    <location>
        <begin position="53"/>
        <end position="73"/>
    </location>
</feature>
<protein>
    <submittedName>
        <fullName evidence="4">Uncharacterized protein</fullName>
    </submittedName>
</protein>
<feature type="region of interest" description="Disordered" evidence="2">
    <location>
        <begin position="1"/>
        <end position="31"/>
    </location>
</feature>
<dbReference type="GeneID" id="8301083"/>
<feature type="region of interest" description="Disordered" evidence="2">
    <location>
        <begin position="313"/>
        <end position="350"/>
    </location>
</feature>
<feature type="transmembrane region" description="Helical" evidence="3">
    <location>
        <begin position="484"/>
        <end position="508"/>
    </location>
</feature>
<accession>C5MER0</accession>
<evidence type="ECO:0000313" key="5">
    <source>
        <dbReference type="Proteomes" id="UP000002037"/>
    </source>
</evidence>
<organism evidence="4 5">
    <name type="scientific">Candida tropicalis (strain ATCC MYA-3404 / T1)</name>
    <name type="common">Yeast</name>
    <dbReference type="NCBI Taxonomy" id="294747"/>
    <lineage>
        <taxon>Eukaryota</taxon>
        <taxon>Fungi</taxon>
        <taxon>Dikarya</taxon>
        <taxon>Ascomycota</taxon>
        <taxon>Saccharomycotina</taxon>
        <taxon>Pichiomycetes</taxon>
        <taxon>Debaryomycetaceae</taxon>
        <taxon>Candida/Lodderomyces clade</taxon>
        <taxon>Candida</taxon>
    </lineage>
</organism>
<evidence type="ECO:0000256" key="2">
    <source>
        <dbReference type="SAM" id="MobiDB-lite"/>
    </source>
</evidence>
<feature type="compositionally biased region" description="Low complexity" evidence="2">
    <location>
        <begin position="339"/>
        <end position="349"/>
    </location>
</feature>
<sequence length="641" mass="74012">MSKATIRPNKPKPMSSKLIDQTIPPVPNSSQQQSQVFPQKLESLMKPNEFQDFLFRLFTYTIIVLPTLTSILFPISSSISTSEHVGNLIIDLLTVLLLSMVVRYTMEWPYNWLRQLQRTKITLLKEMNQENTERTVLLVRKIYTFEIIALFSCLISSVFSSALLIWTRQYTIIDQKRKKVVFNNVNVALLQFWSIFRIIITFTDSLQESSLNSNQLYWETPQLNSWYHDLKHYFLPNASNQILLDHLQQHNRQFDQLKIDLMNLQNEIEDSNRRNVSKDRLSNHAFTPYPLNVTSSAPNSPVNTFDQSVFASSPMNKAFPPKPSSSFSPPAGKRTANGKPSSKSKTKSSLNTIIEEDDNTLYETMENSYTNFDEIISTRIDFDPMPSILEELSSVIKAICNQGSIFEIIKHPNNFCHILMKELARLSKLPFEFGEYQFIKLLISEVFDKYILDIYQRVQTRLLAIKDYPLYHIRKSIVYFAFRLPFLVAFYTISSMVFIPLFIINWVFIKPNLLALHIAWSVLKFIFITNPPERSPSLMSPKILSPISSPSRDKIPSNPLPKESLEKFAIKPFHLSPTLNNSALFEGPIKKRKPTTLSFSMPVTKPLINVSPTLTDSISGGFRNHRTHRFQDSNNFTLYDD</sequence>